<reference evidence="1 2" key="2">
    <citation type="submission" date="2014-03" db="EMBL/GenBank/DDBJ databases">
        <title>The Genome Sequence of Anncaliia algerae insect isolate PRA339.</title>
        <authorList>
            <consortium name="The Broad Institute Genome Sequencing Platform"/>
            <consortium name="The Broad Institute Genome Sequencing Center for Infectious Disease"/>
            <person name="Cuomo C."/>
            <person name="Becnel J."/>
            <person name="Sanscrainte N."/>
            <person name="Walker B."/>
            <person name="Young S.K."/>
            <person name="Zeng Q."/>
            <person name="Gargeya S."/>
            <person name="Fitzgerald M."/>
            <person name="Haas B."/>
            <person name="Abouelleil A."/>
            <person name="Alvarado L."/>
            <person name="Arachchi H.M."/>
            <person name="Berlin A.M."/>
            <person name="Chapman S.B."/>
            <person name="Dewar J."/>
            <person name="Goldberg J."/>
            <person name="Griggs A."/>
            <person name="Gujja S."/>
            <person name="Hansen M."/>
            <person name="Howarth C."/>
            <person name="Imamovic A."/>
            <person name="Larimer J."/>
            <person name="McCowan C."/>
            <person name="Murphy C."/>
            <person name="Neiman D."/>
            <person name="Pearson M."/>
            <person name="Priest M."/>
            <person name="Roberts A."/>
            <person name="Saif S."/>
            <person name="Shea T."/>
            <person name="Sisk P."/>
            <person name="Sykes S."/>
            <person name="Wortman J."/>
            <person name="Nusbaum C."/>
            <person name="Birren B."/>
        </authorList>
    </citation>
    <scope>NUCLEOTIDE SEQUENCE [LARGE SCALE GENOMIC DNA]</scope>
    <source>
        <strain evidence="1 2">PRA339</strain>
    </source>
</reference>
<proteinExistence type="predicted"/>
<organism evidence="1 2">
    <name type="scientific">Anncaliia algerae PRA339</name>
    <dbReference type="NCBI Taxonomy" id="1288291"/>
    <lineage>
        <taxon>Eukaryota</taxon>
        <taxon>Fungi</taxon>
        <taxon>Fungi incertae sedis</taxon>
        <taxon>Microsporidia</taxon>
        <taxon>Tubulinosematoidea</taxon>
        <taxon>Tubulinosematidae</taxon>
        <taxon>Anncaliia</taxon>
    </lineage>
</organism>
<accession>A0A059F2S6</accession>
<dbReference type="AlphaFoldDB" id="A0A059F2S6"/>
<sequence>MSLFIKKTPELLKHISILKKISSTIEITPCTLKTSTIQIELSPFTNASITIYTSDLDNLLSLDTFTIEDNIIQYYNTLNIHNTALIVNKSIKLLNTKFNTIKLSNPNESFKSSYLFMSKIFKESNVTFKISKDKLKIFNDEIELNINDIKSTTDNEYEFNLKCKDIVFLGYYERDEVTVELYDSCVIFCIYFDDSTLLSRVPIIMK</sequence>
<evidence type="ECO:0000313" key="1">
    <source>
        <dbReference type="EMBL" id="KCZ81495.1"/>
    </source>
</evidence>
<name>A0A059F2S6_9MICR</name>
<dbReference type="OrthoDB" id="2188598at2759"/>
<protein>
    <submittedName>
        <fullName evidence="1">Uncharacterized protein</fullName>
    </submittedName>
</protein>
<dbReference type="HOGENOM" id="CLU_1331639_0_0_1"/>
<dbReference type="EMBL" id="KK365141">
    <property type="protein sequence ID" value="KCZ81495.1"/>
    <property type="molecule type" value="Genomic_DNA"/>
</dbReference>
<dbReference type="VEuPathDB" id="MicrosporidiaDB:H312_01073"/>
<keyword evidence="2" id="KW-1185">Reference proteome</keyword>
<gene>
    <name evidence="1" type="ORF">H312_01073</name>
</gene>
<reference evidence="2" key="1">
    <citation type="submission" date="2013-02" db="EMBL/GenBank/DDBJ databases">
        <authorList>
            <consortium name="The Broad Institute Genome Sequencing Platform"/>
            <person name="Cuomo C."/>
            <person name="Becnel J."/>
            <person name="Sanscrainte N."/>
            <person name="Walker B."/>
            <person name="Young S.K."/>
            <person name="Zeng Q."/>
            <person name="Gargeya S."/>
            <person name="Fitzgerald M."/>
            <person name="Haas B."/>
            <person name="Abouelleil A."/>
            <person name="Alvarado L."/>
            <person name="Arachchi H.M."/>
            <person name="Berlin A.M."/>
            <person name="Chapman S.B."/>
            <person name="Dewar J."/>
            <person name="Goldberg J."/>
            <person name="Griggs A."/>
            <person name="Gujja S."/>
            <person name="Hansen M."/>
            <person name="Howarth C."/>
            <person name="Imamovic A."/>
            <person name="Larimer J."/>
            <person name="McCowan C."/>
            <person name="Murphy C."/>
            <person name="Neiman D."/>
            <person name="Pearson M."/>
            <person name="Priest M."/>
            <person name="Roberts A."/>
            <person name="Saif S."/>
            <person name="Shea T."/>
            <person name="Sisk P."/>
            <person name="Sykes S."/>
            <person name="Wortman J."/>
            <person name="Nusbaum C."/>
            <person name="Birren B."/>
        </authorList>
    </citation>
    <scope>NUCLEOTIDE SEQUENCE [LARGE SCALE GENOMIC DNA]</scope>
    <source>
        <strain evidence="2">PRA339</strain>
    </source>
</reference>
<evidence type="ECO:0000313" key="2">
    <source>
        <dbReference type="Proteomes" id="UP000030655"/>
    </source>
</evidence>
<dbReference type="Proteomes" id="UP000030655">
    <property type="component" value="Unassembled WGS sequence"/>
</dbReference>